<dbReference type="AlphaFoldDB" id="A0A1A8I9H2"/>
<accession>A0A1A8I9H2</accession>
<organism evidence="2">
    <name type="scientific">Nothobranchius kuhntae</name>
    <name type="common">Beira killifish</name>
    <dbReference type="NCBI Taxonomy" id="321403"/>
    <lineage>
        <taxon>Eukaryota</taxon>
        <taxon>Metazoa</taxon>
        <taxon>Chordata</taxon>
        <taxon>Craniata</taxon>
        <taxon>Vertebrata</taxon>
        <taxon>Euteleostomi</taxon>
        <taxon>Actinopterygii</taxon>
        <taxon>Neopterygii</taxon>
        <taxon>Teleostei</taxon>
        <taxon>Neoteleostei</taxon>
        <taxon>Acanthomorphata</taxon>
        <taxon>Ovalentaria</taxon>
        <taxon>Atherinomorphae</taxon>
        <taxon>Cyprinodontiformes</taxon>
        <taxon>Nothobranchiidae</taxon>
        <taxon>Nothobranchius</taxon>
    </lineage>
</organism>
<evidence type="ECO:0000313" key="2">
    <source>
        <dbReference type="EMBL" id="SBQ93723.1"/>
    </source>
</evidence>
<name>A0A1A8I9H2_NOTKU</name>
<feature type="transmembrane region" description="Helical" evidence="1">
    <location>
        <begin position="142"/>
        <end position="162"/>
    </location>
</feature>
<evidence type="ECO:0000256" key="1">
    <source>
        <dbReference type="SAM" id="Phobius"/>
    </source>
</evidence>
<feature type="transmembrane region" description="Helical" evidence="1">
    <location>
        <begin position="100"/>
        <end position="122"/>
    </location>
</feature>
<keyword evidence="1" id="KW-1133">Transmembrane helix</keyword>
<reference evidence="2" key="2">
    <citation type="submission" date="2016-06" db="EMBL/GenBank/DDBJ databases">
        <title>The genome of a short-lived fish provides insights into sex chromosome evolution and the genetic control of aging.</title>
        <authorList>
            <person name="Reichwald K."/>
            <person name="Felder M."/>
            <person name="Petzold A."/>
            <person name="Koch P."/>
            <person name="Groth M."/>
            <person name="Platzer M."/>
        </authorList>
    </citation>
    <scope>NUCLEOTIDE SEQUENCE</scope>
    <source>
        <tissue evidence="2">Brain</tissue>
    </source>
</reference>
<gene>
    <name evidence="2" type="primary">Nfu_g_1_013593</name>
</gene>
<proteinExistence type="predicted"/>
<sequence>MSYQHCDKGGYLDQYYLTHEMFHTFAYTLTLIRYCPFHSQQQKYFYFSTEFYLICLNLSRSATSLTTTTFACSGDPSSLMNTLQFLVQVSGMCLSFFKSLACRAISAFLFVRCSFTYTPAPFNVLPIFNSSTLYFLLTNRSIIVGILSCFCGIVWHAAIFLLSK</sequence>
<keyword evidence="1" id="KW-0812">Transmembrane</keyword>
<protein>
    <submittedName>
        <fullName evidence="2">Uncharacterized protein</fullName>
    </submittedName>
</protein>
<keyword evidence="1" id="KW-0472">Membrane</keyword>
<reference evidence="2" key="1">
    <citation type="submission" date="2016-05" db="EMBL/GenBank/DDBJ databases">
        <authorList>
            <person name="Lavstsen T."/>
            <person name="Jespersen J.S."/>
        </authorList>
    </citation>
    <scope>NUCLEOTIDE SEQUENCE</scope>
    <source>
        <tissue evidence="2">Brain</tissue>
    </source>
</reference>
<feature type="non-terminal residue" evidence="2">
    <location>
        <position position="164"/>
    </location>
</feature>
<dbReference type="EMBL" id="HAED01007511">
    <property type="protein sequence ID" value="SBQ93723.1"/>
    <property type="molecule type" value="Transcribed_RNA"/>
</dbReference>